<keyword evidence="3 6" id="KW-0067">ATP-binding</keyword>
<dbReference type="Proteomes" id="UP000316624">
    <property type="component" value="Unassembled WGS sequence"/>
</dbReference>
<dbReference type="GO" id="GO:0005737">
    <property type="term" value="C:cytoplasm"/>
    <property type="evidence" value="ECO:0007669"/>
    <property type="project" value="UniProtKB-SubCell"/>
</dbReference>
<feature type="binding site" evidence="6">
    <location>
        <begin position="20"/>
        <end position="22"/>
    </location>
    <ligand>
        <name>ATP</name>
        <dbReference type="ChEBI" id="CHEBI:30616"/>
    </ligand>
</feature>
<dbReference type="InterPro" id="IPR043129">
    <property type="entry name" value="ATPase_NBD"/>
</dbReference>
<dbReference type="PANTHER" id="PTHR42749">
    <property type="entry name" value="CELL SHAPE-DETERMINING PROTEIN MREB"/>
    <property type="match status" value="1"/>
</dbReference>
<dbReference type="Pfam" id="PF06723">
    <property type="entry name" value="MreB_Mbl"/>
    <property type="match status" value="1"/>
</dbReference>
<sequence length="336" mass="35386">MANMISWNGRRADIAIDLGTANTRVAARGSGMVFDEPSLCCFSNGGTRPRLVAAGEAVRAMVDRTPDSLKVTRPLRRGVLQDIDATRELLAYAMSSSLGRRRLRAPRVAIGIPADATQAERSALLTAASDAGLGPVSLMSEPFAAALGAGLAVHRPEGSMIVECGAGTTEVAVISLGGICLTRSVRIGGAALDTALADHFHFRRKFLIGEITTERLKCDLVRLLGAPDGEESQMIEAKGRSLTSGIPGVQQVLVSELRPVVAKHVAHIVEVVRDVLNQTPPELSHDIHEKGLTLTGGSAAIPCIGQAITAETGLRVHIPDHPHQCVMLGLEAMLAS</sequence>
<reference evidence="7 8" key="1">
    <citation type="journal article" date="2015" name="Stand. Genomic Sci.">
        <title>Genomic Encyclopedia of Bacterial and Archaeal Type Strains, Phase III: the genomes of soil and plant-associated and newly described type strains.</title>
        <authorList>
            <person name="Whitman W.B."/>
            <person name="Woyke T."/>
            <person name="Klenk H.P."/>
            <person name="Zhou Y."/>
            <person name="Lilburn T.G."/>
            <person name="Beck B.J."/>
            <person name="De Vos P."/>
            <person name="Vandamme P."/>
            <person name="Eisen J.A."/>
            <person name="Garrity G."/>
            <person name="Hugenholtz P."/>
            <person name="Kyrpides N.C."/>
        </authorList>
    </citation>
    <scope>NUCLEOTIDE SEQUENCE [LARGE SCALE GENOMIC DNA]</scope>
    <source>
        <strain evidence="7 8">CGMCC 1.7748</strain>
    </source>
</reference>
<protein>
    <recommendedName>
        <fullName evidence="6">Cell shape-determining protein MreB</fullName>
    </recommendedName>
</protein>
<comment type="subcellular location">
    <subcellularLocation>
        <location evidence="6">Cytoplasm</location>
    </subcellularLocation>
    <text evidence="6">Membrane-associated.</text>
</comment>
<dbReference type="InterPro" id="IPR056546">
    <property type="entry name" value="MreB_MamK-like"/>
</dbReference>
<keyword evidence="4 6" id="KW-0133">Cell shape</keyword>
<keyword evidence="1 6" id="KW-0963">Cytoplasm</keyword>
<dbReference type="HAMAP" id="MF_02207">
    <property type="entry name" value="MreB"/>
    <property type="match status" value="1"/>
</dbReference>
<dbReference type="GO" id="GO:0000902">
    <property type="term" value="P:cell morphogenesis"/>
    <property type="evidence" value="ECO:0007669"/>
    <property type="project" value="InterPro"/>
</dbReference>
<dbReference type="RefSeq" id="WP_242003256.1">
    <property type="nucleotide sequence ID" value="NZ_JACIIY010000001.1"/>
</dbReference>
<evidence type="ECO:0000256" key="2">
    <source>
        <dbReference type="ARBA" id="ARBA00022741"/>
    </source>
</evidence>
<gene>
    <name evidence="6" type="primary">mreB</name>
    <name evidence="7" type="ORF">IQ35_00107</name>
</gene>
<feature type="binding site" evidence="6">
    <location>
        <begin position="166"/>
        <end position="168"/>
    </location>
    <ligand>
        <name>ATP</name>
        <dbReference type="ChEBI" id="CHEBI:30616"/>
    </ligand>
</feature>
<dbReference type="GO" id="GO:0005524">
    <property type="term" value="F:ATP binding"/>
    <property type="evidence" value="ECO:0007669"/>
    <property type="project" value="UniProtKB-KW"/>
</dbReference>
<evidence type="ECO:0000313" key="7">
    <source>
        <dbReference type="EMBL" id="TWH97510.1"/>
    </source>
</evidence>
<feature type="binding site" evidence="6">
    <location>
        <begin position="214"/>
        <end position="217"/>
    </location>
    <ligand>
        <name>ATP</name>
        <dbReference type="ChEBI" id="CHEBI:30616"/>
    </ligand>
</feature>
<dbReference type="Gene3D" id="3.30.420.40">
    <property type="match status" value="3"/>
</dbReference>
<keyword evidence="2 6" id="KW-0547">Nucleotide-binding</keyword>
<organism evidence="7 8">
    <name type="scientific">Sphingobium wenxiniae (strain DSM 21828 / CGMCC 1.7748 / JZ-1)</name>
    <dbReference type="NCBI Taxonomy" id="595605"/>
    <lineage>
        <taxon>Bacteria</taxon>
        <taxon>Pseudomonadati</taxon>
        <taxon>Pseudomonadota</taxon>
        <taxon>Alphaproteobacteria</taxon>
        <taxon>Sphingomonadales</taxon>
        <taxon>Sphingomonadaceae</taxon>
        <taxon>Sphingobium</taxon>
    </lineage>
</organism>
<evidence type="ECO:0000256" key="1">
    <source>
        <dbReference type="ARBA" id="ARBA00022490"/>
    </source>
</evidence>
<dbReference type="EMBL" id="VLKK01000001">
    <property type="protein sequence ID" value="TWH97510.1"/>
    <property type="molecule type" value="Genomic_DNA"/>
</dbReference>
<dbReference type="CDD" id="cd10225">
    <property type="entry name" value="ASKHA_NBD_MreB-like"/>
    <property type="match status" value="1"/>
</dbReference>
<comment type="caution">
    <text evidence="6">Lacks conserved residue(s) required for the propagation of feature annotation.</text>
</comment>
<dbReference type="GO" id="GO:0008360">
    <property type="term" value="P:regulation of cell shape"/>
    <property type="evidence" value="ECO:0007669"/>
    <property type="project" value="UniProtKB-UniRule"/>
</dbReference>
<comment type="similarity">
    <text evidence="5 6">Belongs to the FtsA/MreB family.</text>
</comment>
<keyword evidence="8" id="KW-1185">Reference proteome</keyword>
<dbReference type="NCBIfam" id="NF010539">
    <property type="entry name" value="PRK13927.1"/>
    <property type="match status" value="1"/>
</dbReference>
<evidence type="ECO:0000256" key="5">
    <source>
        <dbReference type="ARBA" id="ARBA00023458"/>
    </source>
</evidence>
<comment type="subunit">
    <text evidence="6">Forms polymers.</text>
</comment>
<comment type="caution">
    <text evidence="7">The sequence shown here is derived from an EMBL/GenBank/DDBJ whole genome shotgun (WGS) entry which is preliminary data.</text>
</comment>
<name>A0A562KQ48_SPHWJ</name>
<comment type="function">
    <text evidence="6">Forms membrane-associated dynamic filaments that are essential for cell shape determination. Acts by regulating cell wall synthesis and cell elongation, and thus cell shape. A feedback loop between cell geometry and MreB localization may maintain elongated cell shape by targeting cell wall growth to regions of negative cell wall curvature.</text>
</comment>
<dbReference type="PANTHER" id="PTHR42749:SF1">
    <property type="entry name" value="CELL SHAPE-DETERMINING PROTEIN MREB"/>
    <property type="match status" value="1"/>
</dbReference>
<proteinExistence type="inferred from homology"/>
<dbReference type="SUPFAM" id="SSF53067">
    <property type="entry name" value="Actin-like ATPase domain"/>
    <property type="match status" value="2"/>
</dbReference>
<accession>A0A562KQ48</accession>
<dbReference type="PRINTS" id="PR01652">
    <property type="entry name" value="SHAPEPROTEIN"/>
</dbReference>
<evidence type="ECO:0000256" key="6">
    <source>
        <dbReference type="HAMAP-Rule" id="MF_02207"/>
    </source>
</evidence>
<evidence type="ECO:0000313" key="8">
    <source>
        <dbReference type="Proteomes" id="UP000316624"/>
    </source>
</evidence>
<dbReference type="AlphaFoldDB" id="A0A562KQ48"/>
<evidence type="ECO:0000256" key="3">
    <source>
        <dbReference type="ARBA" id="ARBA00022840"/>
    </source>
</evidence>
<dbReference type="InterPro" id="IPR004753">
    <property type="entry name" value="MreB"/>
</dbReference>
<evidence type="ECO:0000256" key="4">
    <source>
        <dbReference type="ARBA" id="ARBA00022960"/>
    </source>
</evidence>